<dbReference type="RefSeq" id="XP_007711585.1">
    <property type="nucleotide sequence ID" value="XM_007713395.1"/>
</dbReference>
<dbReference type="Proteomes" id="UP000053841">
    <property type="component" value="Unassembled WGS sequence"/>
</dbReference>
<accession>W6Y819</accession>
<sequence length="138" mass="15394">MAWTAHAPGPAGPRWPAKVPHSHLILQRQPLTTRARQHCTRRDRVPGPPLPLAGLVIDHRIMLDVESVPGPSLLSSFGPSQEQSVSWRGPITVHAWSLCPCGNRTRRTGFLEGTYCPTLLMPSALRHKYHIIHSRPQQ</sequence>
<organism evidence="1 2">
    <name type="scientific">Cochliobolus carbonum (strain 26-R-13)</name>
    <name type="common">Maize leaf spot fungus</name>
    <name type="synonym">Bipolaris zeicola</name>
    <dbReference type="NCBI Taxonomy" id="930089"/>
    <lineage>
        <taxon>Eukaryota</taxon>
        <taxon>Fungi</taxon>
        <taxon>Dikarya</taxon>
        <taxon>Ascomycota</taxon>
        <taxon>Pezizomycotina</taxon>
        <taxon>Dothideomycetes</taxon>
        <taxon>Pleosporomycetidae</taxon>
        <taxon>Pleosporales</taxon>
        <taxon>Pleosporineae</taxon>
        <taxon>Pleosporaceae</taxon>
        <taxon>Bipolaris</taxon>
    </lineage>
</organism>
<gene>
    <name evidence="1" type="ORF">COCCADRAFT_94340</name>
</gene>
<evidence type="ECO:0000313" key="2">
    <source>
        <dbReference type="Proteomes" id="UP000053841"/>
    </source>
</evidence>
<proteinExistence type="predicted"/>
<dbReference type="AlphaFoldDB" id="W6Y819"/>
<keyword evidence="2" id="KW-1185">Reference proteome</keyword>
<protein>
    <submittedName>
        <fullName evidence="1">Uncharacterized protein</fullName>
    </submittedName>
</protein>
<evidence type="ECO:0000313" key="1">
    <source>
        <dbReference type="EMBL" id="EUC34103.1"/>
    </source>
</evidence>
<name>W6Y819_COCC2</name>
<dbReference type="EMBL" id="KI964597">
    <property type="protein sequence ID" value="EUC34103.1"/>
    <property type="molecule type" value="Genomic_DNA"/>
</dbReference>
<dbReference type="KEGG" id="bze:COCCADRAFT_94340"/>
<dbReference type="HOGENOM" id="CLU_1854902_0_0_1"/>
<dbReference type="GeneID" id="19153735"/>
<reference evidence="1 2" key="1">
    <citation type="journal article" date="2013" name="PLoS Genet.">
        <title>Comparative genome structure, secondary metabolite, and effector coding capacity across Cochliobolus pathogens.</title>
        <authorList>
            <person name="Condon B.J."/>
            <person name="Leng Y."/>
            <person name="Wu D."/>
            <person name="Bushley K.E."/>
            <person name="Ohm R.A."/>
            <person name="Otillar R."/>
            <person name="Martin J."/>
            <person name="Schackwitz W."/>
            <person name="Grimwood J."/>
            <person name="MohdZainudin N."/>
            <person name="Xue C."/>
            <person name="Wang R."/>
            <person name="Manning V.A."/>
            <person name="Dhillon B."/>
            <person name="Tu Z.J."/>
            <person name="Steffenson B.J."/>
            <person name="Salamov A."/>
            <person name="Sun H."/>
            <person name="Lowry S."/>
            <person name="LaButti K."/>
            <person name="Han J."/>
            <person name="Copeland A."/>
            <person name="Lindquist E."/>
            <person name="Barry K."/>
            <person name="Schmutz J."/>
            <person name="Baker S.E."/>
            <person name="Ciuffetti L.M."/>
            <person name="Grigoriev I.V."/>
            <person name="Zhong S."/>
            <person name="Turgeon B.G."/>
        </authorList>
    </citation>
    <scope>NUCLEOTIDE SEQUENCE [LARGE SCALE GENOMIC DNA]</scope>
    <source>
        <strain evidence="1 2">26-R-13</strain>
    </source>
</reference>